<reference evidence="3" key="1">
    <citation type="submission" date="2018-06" db="EMBL/GenBank/DDBJ databases">
        <authorList>
            <person name="Martinez Ocampo F."/>
            <person name="Quiroz Castaneda R.E."/>
            <person name="Rojas Lopez X."/>
        </authorList>
    </citation>
    <scope>NUCLEOTIDE SEQUENCE [LARGE SCALE GENOMIC DNA]</scope>
    <source>
        <strain evidence="3">INIFAP02</strain>
    </source>
</reference>
<evidence type="ECO:0000313" key="2">
    <source>
        <dbReference type="EMBL" id="RAO94790.1"/>
    </source>
</evidence>
<dbReference type="Proteomes" id="UP000249762">
    <property type="component" value="Unassembled WGS sequence"/>
</dbReference>
<dbReference type="AlphaFoldDB" id="A0A328PSS1"/>
<evidence type="ECO:0000256" key="1">
    <source>
        <dbReference type="SAM" id="MobiDB-lite"/>
    </source>
</evidence>
<comment type="caution">
    <text evidence="2">The sequence shown here is derived from an EMBL/GenBank/DDBJ whole genome shotgun (WGS) entry which is preliminary data.</text>
</comment>
<dbReference type="OrthoDB" id="9838410at2"/>
<evidence type="ECO:0000313" key="3">
    <source>
        <dbReference type="Proteomes" id="UP000249762"/>
    </source>
</evidence>
<gene>
    <name evidence="2" type="ORF">DNK47_03170</name>
</gene>
<feature type="region of interest" description="Disordered" evidence="1">
    <location>
        <begin position="50"/>
        <end position="70"/>
    </location>
</feature>
<keyword evidence="3" id="KW-1185">Reference proteome</keyword>
<dbReference type="EMBL" id="QKVO01000022">
    <property type="protein sequence ID" value="RAO94790.1"/>
    <property type="molecule type" value="Genomic_DNA"/>
</dbReference>
<accession>A0A328PSS1</accession>
<sequence>MIGAIKFLAGIGFVAPVVGVVGAYVATSKTISPEQQTLSTVSHSLEEKNIRSSSQEFVESTVDTEDTHRDVQETLDPATERTDPDPSSSSIVAVTQTLEQHAEEETTGNCTVTISLKQVIAELQLSESDYVAVSCNGPSSDDTILTEKWTGIFPKSLLRNGEKFVEGKQLSIENWTDEPQKDATDDFYTTKFRSSQFVTEDSQITGKWEYGDKDYDDKKVDFVKLTHPTITEKCLFGTCRWLVN</sequence>
<organism evidence="2 3">
    <name type="scientific">Mycoplasma wenyonii</name>
    <dbReference type="NCBI Taxonomy" id="65123"/>
    <lineage>
        <taxon>Bacteria</taxon>
        <taxon>Bacillati</taxon>
        <taxon>Mycoplasmatota</taxon>
        <taxon>Mollicutes</taxon>
        <taxon>Mycoplasmataceae</taxon>
        <taxon>Mycoplasma</taxon>
    </lineage>
</organism>
<protein>
    <submittedName>
        <fullName evidence="2">Uncharacterized protein</fullName>
    </submittedName>
</protein>
<name>A0A328PSS1_9MOLU</name>
<proteinExistence type="predicted"/>
<dbReference type="RefSeq" id="WP_112665887.1">
    <property type="nucleotide sequence ID" value="NZ_QKVO01000022.1"/>
</dbReference>